<proteinExistence type="predicted"/>
<protein>
    <submittedName>
        <fullName evidence="1">Uncharacterized protein</fullName>
    </submittedName>
</protein>
<gene>
    <name evidence="1" type="ORF">K8352_03840</name>
</gene>
<dbReference type="Proteomes" id="UP001200642">
    <property type="component" value="Unassembled WGS sequence"/>
</dbReference>
<dbReference type="EMBL" id="JAIRBC010000004">
    <property type="protein sequence ID" value="MCG2459868.1"/>
    <property type="molecule type" value="Genomic_DNA"/>
</dbReference>
<comment type="caution">
    <text evidence="1">The sequence shown here is derived from an EMBL/GenBank/DDBJ whole genome shotgun (WGS) entry which is preliminary data.</text>
</comment>
<reference evidence="1" key="1">
    <citation type="submission" date="2023-02" db="EMBL/GenBank/DDBJ databases">
        <title>Genome of Flavobacteriaceae gen. nov. sp. strain F89.</title>
        <authorList>
            <person name="Wang Y."/>
        </authorList>
    </citation>
    <scope>NUCLEOTIDE SEQUENCE</scope>
    <source>
        <strain evidence="1">F89</strain>
    </source>
</reference>
<accession>A0AAE3JQ55</accession>
<keyword evidence="2" id="KW-1185">Reference proteome</keyword>
<sequence length="576" mass="65498">MNKLFFYSFYMGLILAVFSLGSCQKEHEELSGENPKAIKASSSTGQLIQKASAKNGSYDDVVDGASCFAINFPYVVHVNGQAISINSMEELDQIEEMFDDMEDDVLDLVFPVTITLSDYSEITIGNEDEFEDMVEDCLEGGDDDDIECVDFIYPLTVYSFDINLQQTGKIVVGNDMELRRYFSSLDDDDLLSFDFPISLKLYDDSEVSVNNNEELAAVIEDAKDMCDDDDDDFTQERLEEYLVECPWLIREVERDDVNRTDQYFEYLMNFKVDGTVTVKDREGNVLNGGWSTRVSDHGVLLKLKFDVLVDFSLEWFVYELGEGKIKLFAEGGNRIIMTRGCDIINDDPHTLRDILRECSWIIKKVKVDGDEIRRLLGYEFKFMSQGVVSLGNGDVASEGTWEIKVNAQGRLVMAIILGQEPGVSFEWPLADLRDDRLKFEIPGTDYELILQRDCNGNEDGDVQEIRNFMMVGEWMVAKYSASDMDETANYAAYTFAFQAENMLNVRIGETGPTLLGSWRVLRNSDSKLKVYLNVEDKDPLGALTDDWEFVSITTDRLELRDNRDDSSGDLLVFEKN</sequence>
<evidence type="ECO:0000313" key="1">
    <source>
        <dbReference type="EMBL" id="MCG2459868.1"/>
    </source>
</evidence>
<dbReference type="AlphaFoldDB" id="A0AAE3JQ55"/>
<organism evidence="1 2">
    <name type="scientific">Cerina litoralis</name>
    <dbReference type="NCBI Taxonomy" id="2874477"/>
    <lineage>
        <taxon>Bacteria</taxon>
        <taxon>Pseudomonadati</taxon>
        <taxon>Bacteroidota</taxon>
        <taxon>Flavobacteriia</taxon>
        <taxon>Flavobacteriales</taxon>
        <taxon>Flavobacteriaceae</taxon>
        <taxon>Cerina</taxon>
    </lineage>
</organism>
<evidence type="ECO:0000313" key="2">
    <source>
        <dbReference type="Proteomes" id="UP001200642"/>
    </source>
</evidence>
<name>A0AAE3JQ55_9FLAO</name>
<dbReference type="PROSITE" id="PS51257">
    <property type="entry name" value="PROKAR_LIPOPROTEIN"/>
    <property type="match status" value="1"/>
</dbReference>
<dbReference type="RefSeq" id="WP_317901011.1">
    <property type="nucleotide sequence ID" value="NZ_JAIRBC010000004.1"/>
</dbReference>